<organism evidence="1 2">
    <name type="scientific">Acanthoscelides obtectus</name>
    <name type="common">Bean weevil</name>
    <name type="synonym">Bruchus obtectus</name>
    <dbReference type="NCBI Taxonomy" id="200917"/>
    <lineage>
        <taxon>Eukaryota</taxon>
        <taxon>Metazoa</taxon>
        <taxon>Ecdysozoa</taxon>
        <taxon>Arthropoda</taxon>
        <taxon>Hexapoda</taxon>
        <taxon>Insecta</taxon>
        <taxon>Pterygota</taxon>
        <taxon>Neoptera</taxon>
        <taxon>Endopterygota</taxon>
        <taxon>Coleoptera</taxon>
        <taxon>Polyphaga</taxon>
        <taxon>Cucujiformia</taxon>
        <taxon>Chrysomeloidea</taxon>
        <taxon>Chrysomelidae</taxon>
        <taxon>Bruchinae</taxon>
        <taxon>Bruchini</taxon>
        <taxon>Acanthoscelides</taxon>
    </lineage>
</organism>
<dbReference type="EMBL" id="CAKOFQ010008122">
    <property type="protein sequence ID" value="CAH2011868.1"/>
    <property type="molecule type" value="Genomic_DNA"/>
</dbReference>
<comment type="caution">
    <text evidence="1">The sequence shown here is derived from an EMBL/GenBank/DDBJ whole genome shotgun (WGS) entry which is preliminary data.</text>
</comment>
<dbReference type="AlphaFoldDB" id="A0A9P0M502"/>
<gene>
    <name evidence="1" type="ORF">ACAOBT_LOCUS32461</name>
</gene>
<keyword evidence="2" id="KW-1185">Reference proteome</keyword>
<accession>A0A9P0M502</accession>
<evidence type="ECO:0000313" key="2">
    <source>
        <dbReference type="Proteomes" id="UP001152888"/>
    </source>
</evidence>
<proteinExistence type="predicted"/>
<sequence length="51" mass="5713">MGAPPLRSNRMMWRGLYPLCSSSPLISVSEKLTGTPRTTAWMFRSEARGKV</sequence>
<dbReference type="Proteomes" id="UP001152888">
    <property type="component" value="Unassembled WGS sequence"/>
</dbReference>
<reference evidence="1" key="1">
    <citation type="submission" date="2022-03" db="EMBL/GenBank/DDBJ databases">
        <authorList>
            <person name="Sayadi A."/>
        </authorList>
    </citation>
    <scope>NUCLEOTIDE SEQUENCE</scope>
</reference>
<evidence type="ECO:0000313" key="1">
    <source>
        <dbReference type="EMBL" id="CAH2011868.1"/>
    </source>
</evidence>
<protein>
    <submittedName>
        <fullName evidence="1">Uncharacterized protein</fullName>
    </submittedName>
</protein>
<name>A0A9P0M502_ACAOB</name>